<dbReference type="Proteomes" id="UP000038010">
    <property type="component" value="Unassembled WGS sequence"/>
</dbReference>
<gene>
    <name evidence="2" type="ORF">AB675_9617</name>
</gene>
<protein>
    <recommendedName>
        <fullName evidence="4">SAP domain-containing protein</fullName>
    </recommendedName>
</protein>
<dbReference type="InterPro" id="IPR034257">
    <property type="entry name" value="Acinus_RRM"/>
</dbReference>
<feature type="compositionally biased region" description="Polar residues" evidence="1">
    <location>
        <begin position="322"/>
        <end position="342"/>
    </location>
</feature>
<dbReference type="InterPro" id="IPR036361">
    <property type="entry name" value="SAP_dom_sf"/>
</dbReference>
<feature type="compositionally biased region" description="Basic and acidic residues" evidence="1">
    <location>
        <begin position="346"/>
        <end position="358"/>
    </location>
</feature>
<dbReference type="STRING" id="1664694.A0A0N1HX84"/>
<feature type="region of interest" description="Disordered" evidence="1">
    <location>
        <begin position="552"/>
        <end position="700"/>
    </location>
</feature>
<sequence length="853" mass="92025">MTDWSKLTVAKLKEACAERDVSITGLKLKQQFVDKLAEWEAAQGAPKEAEAQEEGAQTDGKGDQVEPNGHANGASTAEAGPAQGGLPETNGAAHGEDHQAAAVEPPAEVDFAQPETTQEATTDMAPVETAPDAVGDEQHASTAPQAPTETSTDGQFAENTTTQAPTEKDASMPPPTGQSTRSSSILTPAEAQEDSRKRKRRSVTPPPRAEEVALKRVKANDGSPVLRMNEEKGEQQAMDAKVDLDANASPTEAAPESSQSRKRRLGSVTLPEEADDFVEKRVKANDGTPVSRVVEEKQEEQKAIEEAGVDADAGPLAHTNEPRLSNTSVAARSFTQSPPQQKKQARSPEPEGDLDHDVGPSMHPATAALYIRNFKRPIRSPDLQAYISSIAKPSDPDSNPVKYFYLDSLRTHAFIILDSISSASRVRAAMHNTRWPDEPTREPLWADFVPEDKAEAWANQELDSSTGNNFGGARSAPAKRWEIVYPKDAEGVVTAVLQDANAPGSRRQDSYTQQSTPQRGSFAPPTGPRQLSYSNAGAAAPDVAGVHPDRAAMLPRDRSPARKPSEADRAQAERNFAPLNSLVGHDGMGKSGQRDMKRYSFEKDDQGKGEYWVDKGPEFGFGQRGRERLAGDDGRRGGGYGGGRGGGGRGARYGSHSPPPRNRNGGGGGYQDWDAPPVNRRGGRPGGRGGDSSKKFSDSRAQHFRRIRHLFTGAEKSWSPGISIPKDRPDEILPDSTHKMLLIAMVCLSKRHSPEEAAQWERWQLEHGRPQAMEEGQRYPTCCGGALTLHEYGYDCACAVKEQSMPLSMKIFSNAQDVIEAGAWICDGGNVAAEAAPAVVARDTSWKDDHLAD</sequence>
<feature type="compositionally biased region" description="Basic and acidic residues" evidence="1">
    <location>
        <begin position="552"/>
        <end position="572"/>
    </location>
</feature>
<dbReference type="PANTHER" id="PTHR47031">
    <property type="entry name" value="SAP DNA-BINDING DOMAIN-CONTAINING PROTEIN"/>
    <property type="match status" value="1"/>
</dbReference>
<feature type="compositionally biased region" description="Basic and acidic residues" evidence="1">
    <location>
        <begin position="228"/>
        <end position="244"/>
    </location>
</feature>
<dbReference type="PANTHER" id="PTHR47031:SF3">
    <property type="entry name" value="SAP DOMAIN-CONTAINING PROTEIN"/>
    <property type="match status" value="1"/>
</dbReference>
<organism evidence="2 3">
    <name type="scientific">Cyphellophora attinorum</name>
    <dbReference type="NCBI Taxonomy" id="1664694"/>
    <lineage>
        <taxon>Eukaryota</taxon>
        <taxon>Fungi</taxon>
        <taxon>Dikarya</taxon>
        <taxon>Ascomycota</taxon>
        <taxon>Pezizomycotina</taxon>
        <taxon>Eurotiomycetes</taxon>
        <taxon>Chaetothyriomycetidae</taxon>
        <taxon>Chaetothyriales</taxon>
        <taxon>Cyphellophoraceae</taxon>
        <taxon>Cyphellophora</taxon>
    </lineage>
</organism>
<evidence type="ECO:0000256" key="1">
    <source>
        <dbReference type="SAM" id="MobiDB-lite"/>
    </source>
</evidence>
<comment type="caution">
    <text evidence="2">The sequence shown here is derived from an EMBL/GenBank/DDBJ whole genome shotgun (WGS) entry which is preliminary data.</text>
</comment>
<dbReference type="CDD" id="cd12432">
    <property type="entry name" value="RRM_ACINU"/>
    <property type="match status" value="1"/>
</dbReference>
<feature type="compositionally biased region" description="Basic and acidic residues" evidence="1">
    <location>
        <begin position="293"/>
        <end position="305"/>
    </location>
</feature>
<feature type="compositionally biased region" description="Polar residues" evidence="1">
    <location>
        <begin position="177"/>
        <end position="186"/>
    </location>
</feature>
<dbReference type="OrthoDB" id="5348404at2759"/>
<feature type="compositionally biased region" description="Polar residues" evidence="1">
    <location>
        <begin position="140"/>
        <end position="165"/>
    </location>
</feature>
<name>A0A0N1HX84_9EURO</name>
<dbReference type="VEuPathDB" id="FungiDB:AB675_9617"/>
<feature type="compositionally biased region" description="Basic and acidic residues" evidence="1">
    <location>
        <begin position="624"/>
        <end position="636"/>
    </location>
</feature>
<feature type="compositionally biased region" description="Basic and acidic residues" evidence="1">
    <location>
        <begin position="691"/>
        <end position="700"/>
    </location>
</feature>
<evidence type="ECO:0008006" key="4">
    <source>
        <dbReference type="Google" id="ProtNLM"/>
    </source>
</evidence>
<accession>A0A0N1HX84</accession>
<feature type="compositionally biased region" description="Polar residues" evidence="1">
    <location>
        <begin position="510"/>
        <end position="519"/>
    </location>
</feature>
<dbReference type="AlphaFoldDB" id="A0A0N1HX84"/>
<feature type="region of interest" description="Disordered" evidence="1">
    <location>
        <begin position="41"/>
        <end position="362"/>
    </location>
</feature>
<dbReference type="RefSeq" id="XP_018002466.1">
    <property type="nucleotide sequence ID" value="XM_018150167.1"/>
</dbReference>
<keyword evidence="3" id="KW-1185">Reference proteome</keyword>
<evidence type="ECO:0000313" key="2">
    <source>
        <dbReference type="EMBL" id="KPI42503.1"/>
    </source>
</evidence>
<reference evidence="2 3" key="1">
    <citation type="submission" date="2015-06" db="EMBL/GenBank/DDBJ databases">
        <title>Draft genome of the ant-associated black yeast Phialophora attae CBS 131958.</title>
        <authorList>
            <person name="Moreno L.F."/>
            <person name="Stielow B.J."/>
            <person name="de Hoog S."/>
            <person name="Vicente V.A."/>
            <person name="Weiss V.A."/>
            <person name="de Vries M."/>
            <person name="Cruz L.M."/>
            <person name="Souza E.M."/>
        </authorList>
    </citation>
    <scope>NUCLEOTIDE SEQUENCE [LARGE SCALE GENOMIC DNA]</scope>
    <source>
        <strain evidence="2 3">CBS 131958</strain>
    </source>
</reference>
<feature type="region of interest" description="Disordered" evidence="1">
    <location>
        <begin position="500"/>
        <end position="535"/>
    </location>
</feature>
<dbReference type="GeneID" id="28742047"/>
<evidence type="ECO:0000313" key="3">
    <source>
        <dbReference type="Proteomes" id="UP000038010"/>
    </source>
</evidence>
<dbReference type="Gene3D" id="1.10.720.30">
    <property type="entry name" value="SAP domain"/>
    <property type="match status" value="1"/>
</dbReference>
<proteinExistence type="predicted"/>
<feature type="compositionally biased region" description="Gly residues" evidence="1">
    <location>
        <begin position="637"/>
        <end position="651"/>
    </location>
</feature>
<feature type="compositionally biased region" description="Basic and acidic residues" evidence="1">
    <location>
        <begin position="592"/>
        <end position="617"/>
    </location>
</feature>
<dbReference type="EMBL" id="LFJN01000007">
    <property type="protein sequence ID" value="KPI42503.1"/>
    <property type="molecule type" value="Genomic_DNA"/>
</dbReference>